<evidence type="ECO:0000259" key="1">
    <source>
        <dbReference type="Pfam" id="PF13173"/>
    </source>
</evidence>
<feature type="domain" description="AAA" evidence="1">
    <location>
        <begin position="18"/>
        <end position="154"/>
    </location>
</feature>
<organism evidence="3 4">
    <name type="scientific">Methanolapillus africanus</name>
    <dbReference type="NCBI Taxonomy" id="3028297"/>
    <lineage>
        <taxon>Archaea</taxon>
        <taxon>Methanobacteriati</taxon>
        <taxon>Methanobacteriota</taxon>
        <taxon>Stenosarchaea group</taxon>
        <taxon>Methanomicrobia</taxon>
        <taxon>Methanosarcinales</taxon>
        <taxon>Methanosarcinaceae</taxon>
        <taxon>Methanolapillus</taxon>
    </lineage>
</organism>
<reference evidence="3" key="1">
    <citation type="submission" date="2023-06" db="EMBL/GenBank/DDBJ databases">
        <title>Genome sequence of Methanosarcinaceae archaeon Ag5.</title>
        <authorList>
            <person name="Protasov E."/>
            <person name="Platt K."/>
            <person name="Poehlein A."/>
            <person name="Daniel R."/>
            <person name="Brune A."/>
        </authorList>
    </citation>
    <scope>NUCLEOTIDE SEQUENCE</scope>
    <source>
        <strain evidence="3">Ag5</strain>
    </source>
</reference>
<dbReference type="Proteomes" id="UP001271789">
    <property type="component" value="Unassembled WGS sequence"/>
</dbReference>
<dbReference type="PANTHER" id="PTHR33295">
    <property type="entry name" value="ATPASE"/>
    <property type="match status" value="1"/>
</dbReference>
<dbReference type="Pfam" id="PF13173">
    <property type="entry name" value="AAA_14"/>
    <property type="match status" value="1"/>
</dbReference>
<dbReference type="RefSeq" id="WP_338098848.1">
    <property type="nucleotide sequence ID" value="NZ_JAWDKD010000007.1"/>
</dbReference>
<dbReference type="EMBL" id="JAWDKD010000007">
    <property type="protein sequence ID" value="MDV0446451.1"/>
    <property type="molecule type" value="Genomic_DNA"/>
</dbReference>
<dbReference type="AlphaFoldDB" id="A0AAE4MIF7"/>
<accession>A0AAE4MIF7</accession>
<dbReference type="InterPro" id="IPR025420">
    <property type="entry name" value="DUF4143"/>
</dbReference>
<protein>
    <recommendedName>
        <fullName evidence="5">ATPase</fullName>
    </recommendedName>
</protein>
<sequence>MQRMFCDQLLAWKNHPARKPLILKGVRQCGKTYLLKEFGRSNYDDAAYFNFEGNEALQNVFEFDLDPERIIKELSILREKQIQPEKTLLIFDEIQFCSRALTSLKYFYENAPSYHIVCAGSLLGVALSAHGSTSFPVGKVDLMTLYPMNFYEFLLANGEKMLCDYLKNLSTKEAVSETFTEKLEIYLRNYYITGGMPEVVETWVRTKNIEAVEEIQQKILDSYKLDFAKHAPPKEFAKMSMIWDSVPVQLARENQKFVFSHVKSGQRAKDLEEAMEWLIQAGLIYRVAKITKPGIPLSAYSDLSYFKLYFADIGLLRKTAKVPAEVIIERTNKNELKDIYKEFKGVLAENYVLCELVNLKNAVPFYWRSENIAEVDFIAQFGADIVPIEVKADHNSKSKSLDVYRKQYNPRISIKATMNNVSGKEVKFVPLYLAWKLDDYIVEDKT</sequence>
<dbReference type="Pfam" id="PF13635">
    <property type="entry name" value="DUF4143"/>
    <property type="match status" value="1"/>
</dbReference>
<evidence type="ECO:0000313" key="4">
    <source>
        <dbReference type="Proteomes" id="UP001271789"/>
    </source>
</evidence>
<comment type="caution">
    <text evidence="3">The sequence shown here is derived from an EMBL/GenBank/DDBJ whole genome shotgun (WGS) entry which is preliminary data.</text>
</comment>
<evidence type="ECO:0000313" key="3">
    <source>
        <dbReference type="EMBL" id="MDV0446451.1"/>
    </source>
</evidence>
<keyword evidence="4" id="KW-1185">Reference proteome</keyword>
<feature type="domain" description="DUF4143" evidence="2">
    <location>
        <begin position="226"/>
        <end position="392"/>
    </location>
</feature>
<name>A0AAE4MIF7_9EURY</name>
<proteinExistence type="predicted"/>
<evidence type="ECO:0000259" key="2">
    <source>
        <dbReference type="Pfam" id="PF13635"/>
    </source>
</evidence>
<evidence type="ECO:0008006" key="5">
    <source>
        <dbReference type="Google" id="ProtNLM"/>
    </source>
</evidence>
<dbReference type="InterPro" id="IPR027417">
    <property type="entry name" value="P-loop_NTPase"/>
</dbReference>
<dbReference type="InterPro" id="IPR041682">
    <property type="entry name" value="AAA_14"/>
</dbReference>
<dbReference type="PANTHER" id="PTHR33295:SF7">
    <property type="entry name" value="ATPASE"/>
    <property type="match status" value="1"/>
</dbReference>
<gene>
    <name evidence="3" type="ORF">MsAg5_02890</name>
</gene>
<dbReference type="SUPFAM" id="SSF52540">
    <property type="entry name" value="P-loop containing nucleoside triphosphate hydrolases"/>
    <property type="match status" value="1"/>
</dbReference>